<accession>A0ABP3NNH2</accession>
<reference evidence="2" key="1">
    <citation type="journal article" date="2019" name="Int. J. Syst. Evol. Microbiol.">
        <title>The Global Catalogue of Microorganisms (GCM) 10K type strain sequencing project: providing services to taxonomists for standard genome sequencing and annotation.</title>
        <authorList>
            <consortium name="The Broad Institute Genomics Platform"/>
            <consortium name="The Broad Institute Genome Sequencing Center for Infectious Disease"/>
            <person name="Wu L."/>
            <person name="Ma J."/>
        </authorList>
    </citation>
    <scope>NUCLEOTIDE SEQUENCE [LARGE SCALE GENOMIC DNA]</scope>
    <source>
        <strain evidence="2">JCM 10303</strain>
    </source>
</reference>
<sequence>MLLREAEHGWFAMPELVVMVGPQGCGKTTRVERHLARTHAVVSKDHWPNARHREQRQQRVVRELLSEGRSIVVDNTNPSTADRAPLVELAREYGVPVRAMYFDVPLETCLARNAERQGRARVPEKAVAATRRLLAPPSTAEGFARVDVIGV</sequence>
<keyword evidence="2" id="KW-1185">Reference proteome</keyword>
<dbReference type="Proteomes" id="UP001500729">
    <property type="component" value="Unassembled WGS sequence"/>
</dbReference>
<dbReference type="EMBL" id="BAAAGS010000047">
    <property type="protein sequence ID" value="GAA0549281.1"/>
    <property type="molecule type" value="Genomic_DNA"/>
</dbReference>
<dbReference type="PANTHER" id="PTHR12083">
    <property type="entry name" value="BIFUNCTIONAL POLYNUCLEOTIDE PHOSPHATASE/KINASE"/>
    <property type="match status" value="1"/>
</dbReference>
<name>A0ABP3NNH2_SACER</name>
<gene>
    <name evidence="1" type="ORF">GCM10009533_54890</name>
</gene>
<dbReference type="PANTHER" id="PTHR12083:SF9">
    <property type="entry name" value="BIFUNCTIONAL POLYNUCLEOTIDE PHOSPHATASE_KINASE"/>
    <property type="match status" value="1"/>
</dbReference>
<evidence type="ECO:0000313" key="2">
    <source>
        <dbReference type="Proteomes" id="UP001500729"/>
    </source>
</evidence>
<proteinExistence type="predicted"/>
<dbReference type="InterPro" id="IPR027417">
    <property type="entry name" value="P-loop_NTPase"/>
</dbReference>
<dbReference type="SUPFAM" id="SSF52540">
    <property type="entry name" value="P-loop containing nucleoside triphosphate hydrolases"/>
    <property type="match status" value="1"/>
</dbReference>
<organism evidence="1 2">
    <name type="scientific">Saccharopolyspora erythraea</name>
    <name type="common">Streptomyces erythraeus</name>
    <dbReference type="NCBI Taxonomy" id="1836"/>
    <lineage>
        <taxon>Bacteria</taxon>
        <taxon>Bacillati</taxon>
        <taxon>Actinomycetota</taxon>
        <taxon>Actinomycetes</taxon>
        <taxon>Pseudonocardiales</taxon>
        <taxon>Pseudonocardiaceae</taxon>
        <taxon>Saccharopolyspora</taxon>
    </lineage>
</organism>
<dbReference type="Pfam" id="PF13671">
    <property type="entry name" value="AAA_33"/>
    <property type="match status" value="1"/>
</dbReference>
<evidence type="ECO:0000313" key="1">
    <source>
        <dbReference type="EMBL" id="GAA0549281.1"/>
    </source>
</evidence>
<dbReference type="Gene3D" id="3.40.50.300">
    <property type="entry name" value="P-loop containing nucleotide triphosphate hydrolases"/>
    <property type="match status" value="1"/>
</dbReference>
<protein>
    <recommendedName>
        <fullName evidence="3">Kinase</fullName>
    </recommendedName>
</protein>
<comment type="caution">
    <text evidence="1">The sequence shown here is derived from an EMBL/GenBank/DDBJ whole genome shotgun (WGS) entry which is preliminary data.</text>
</comment>
<evidence type="ECO:0008006" key="3">
    <source>
        <dbReference type="Google" id="ProtNLM"/>
    </source>
</evidence>